<dbReference type="EMBL" id="RCHU02000008">
    <property type="protein sequence ID" value="KAL3582423.1"/>
    <property type="molecule type" value="Genomic_DNA"/>
</dbReference>
<evidence type="ECO:0000313" key="1">
    <source>
        <dbReference type="EMBL" id="KAL3582423.1"/>
    </source>
</evidence>
<comment type="caution">
    <text evidence="1">The sequence shown here is derived from an EMBL/GenBank/DDBJ whole genome shotgun (WGS) entry which is preliminary data.</text>
</comment>
<organism evidence="1 2">
    <name type="scientific">Populus alba</name>
    <name type="common">White poplar</name>
    <dbReference type="NCBI Taxonomy" id="43335"/>
    <lineage>
        <taxon>Eukaryota</taxon>
        <taxon>Viridiplantae</taxon>
        <taxon>Streptophyta</taxon>
        <taxon>Embryophyta</taxon>
        <taxon>Tracheophyta</taxon>
        <taxon>Spermatophyta</taxon>
        <taxon>Magnoliopsida</taxon>
        <taxon>eudicotyledons</taxon>
        <taxon>Gunneridae</taxon>
        <taxon>Pentapetalae</taxon>
        <taxon>rosids</taxon>
        <taxon>fabids</taxon>
        <taxon>Malpighiales</taxon>
        <taxon>Salicaceae</taxon>
        <taxon>Saliceae</taxon>
        <taxon>Populus</taxon>
    </lineage>
</organism>
<evidence type="ECO:0000313" key="2">
    <source>
        <dbReference type="Proteomes" id="UP000309997"/>
    </source>
</evidence>
<sequence length="321" mass="35094">MLLVRVTDNLTTKSIFTQKYGSLSKEEAEENAKRIEDVAFATANEHYEKEPDGDGSSAVQLYAKECSKLISEVLKRGPKIRYEKEVLASDKVSAPRDTVFDISKGARVAGPILASIKDQLKEVDLSDFIAGRPEAEAFEVMNIFSTALEGCEGGIALSKALKTCTHLKKLDLRDNMFGKDAGVALSKALSKYAGLREVYLSYLNLEDEGDMSIASALKESAPSPEVLDMAGNDITAEAAPIVAACIAEKQHLTKLNLAENELRDEGIDEVNELFEKFPDRLGSVDENDPEGGGDEEESGEGEDDEHELERKLENLEANKDE</sequence>
<dbReference type="Proteomes" id="UP000309997">
    <property type="component" value="Unassembled WGS sequence"/>
</dbReference>
<accession>A0ACC4BXP1</accession>
<reference evidence="1 2" key="1">
    <citation type="journal article" date="2024" name="Plant Biotechnol. J.">
        <title>Genome and CRISPR/Cas9 system of a widespread forest tree (Populus alba) in the world.</title>
        <authorList>
            <person name="Liu Y.J."/>
            <person name="Jiang P.F."/>
            <person name="Han X.M."/>
            <person name="Li X.Y."/>
            <person name="Wang H.M."/>
            <person name="Wang Y.J."/>
            <person name="Wang X.X."/>
            <person name="Zeng Q.Y."/>
        </authorList>
    </citation>
    <scope>NUCLEOTIDE SEQUENCE [LARGE SCALE GENOMIC DNA]</scope>
    <source>
        <strain evidence="2">cv. PAL-ZL1</strain>
    </source>
</reference>
<keyword evidence="2" id="KW-1185">Reference proteome</keyword>
<name>A0ACC4BXP1_POPAL</name>
<protein>
    <submittedName>
        <fullName evidence="1">Uncharacterized protein</fullName>
    </submittedName>
</protein>
<proteinExistence type="predicted"/>
<gene>
    <name evidence="1" type="ORF">D5086_016755</name>
</gene>